<evidence type="ECO:0000313" key="3">
    <source>
        <dbReference type="EMBL" id="GGV29764.1"/>
    </source>
</evidence>
<feature type="domain" description="SH3b" evidence="2">
    <location>
        <begin position="128"/>
        <end position="182"/>
    </location>
</feature>
<keyword evidence="4" id="KW-1185">Reference proteome</keyword>
<feature type="chain" id="PRO_5036884500" description="SH3b domain-containing protein" evidence="1">
    <location>
        <begin position="29"/>
        <end position="191"/>
    </location>
</feature>
<gene>
    <name evidence="3" type="ORF">GCM10010260_82880</name>
</gene>
<dbReference type="Proteomes" id="UP000618795">
    <property type="component" value="Unassembled WGS sequence"/>
</dbReference>
<accession>A0A918MFL4</accession>
<reference evidence="3" key="2">
    <citation type="submission" date="2020-09" db="EMBL/GenBank/DDBJ databases">
        <authorList>
            <person name="Sun Q."/>
            <person name="Ohkuma M."/>
        </authorList>
    </citation>
    <scope>NUCLEOTIDE SEQUENCE</scope>
    <source>
        <strain evidence="3">JCM 4369</strain>
    </source>
</reference>
<dbReference type="InterPro" id="IPR003646">
    <property type="entry name" value="SH3-like_bac-type"/>
</dbReference>
<feature type="signal peptide" evidence="1">
    <location>
        <begin position="1"/>
        <end position="28"/>
    </location>
</feature>
<dbReference type="Gene3D" id="2.30.30.40">
    <property type="entry name" value="SH3 Domains"/>
    <property type="match status" value="1"/>
</dbReference>
<dbReference type="AlphaFoldDB" id="A0A918MFL4"/>
<name>A0A918MFL4_9ACTN</name>
<evidence type="ECO:0000313" key="4">
    <source>
        <dbReference type="Proteomes" id="UP000618795"/>
    </source>
</evidence>
<keyword evidence="1" id="KW-0732">Signal</keyword>
<evidence type="ECO:0000256" key="1">
    <source>
        <dbReference type="SAM" id="SignalP"/>
    </source>
</evidence>
<dbReference type="RefSeq" id="WP_268252935.1">
    <property type="nucleotide sequence ID" value="NZ_BMTD01000037.1"/>
</dbReference>
<organism evidence="3 4">
    <name type="scientific">Streptomyces filipinensis</name>
    <dbReference type="NCBI Taxonomy" id="66887"/>
    <lineage>
        <taxon>Bacteria</taxon>
        <taxon>Bacillati</taxon>
        <taxon>Actinomycetota</taxon>
        <taxon>Actinomycetes</taxon>
        <taxon>Kitasatosporales</taxon>
        <taxon>Streptomycetaceae</taxon>
        <taxon>Streptomyces</taxon>
    </lineage>
</organism>
<protein>
    <recommendedName>
        <fullName evidence="2">SH3b domain-containing protein</fullName>
    </recommendedName>
</protein>
<comment type="caution">
    <text evidence="3">The sequence shown here is derived from an EMBL/GenBank/DDBJ whole genome shotgun (WGS) entry which is preliminary data.</text>
</comment>
<proteinExistence type="predicted"/>
<dbReference type="EMBL" id="BMTD01000037">
    <property type="protein sequence ID" value="GGV29764.1"/>
    <property type="molecule type" value="Genomic_DNA"/>
</dbReference>
<sequence length="191" mass="21848">MIRRTFKSGLLAAVAVLALLPTAAGATAADATTQHPVPGAVVQYDAHHRAHITHRFHHRTHLRRHHTRRVHRLAPRGVAYRSLPRTSAYRFAAFTAPYRLQYRLVAQWVPYRHVVPTNGRVTTRYLRLNVRSGPGTGYRVIGHRHPGRRLALACRTRGSSVHGNRTWYRLSHHRGYVSARYVRADRALPWC</sequence>
<evidence type="ECO:0000259" key="2">
    <source>
        <dbReference type="Pfam" id="PF08239"/>
    </source>
</evidence>
<dbReference type="Pfam" id="PF08239">
    <property type="entry name" value="SH3_3"/>
    <property type="match status" value="1"/>
</dbReference>
<reference evidence="3" key="1">
    <citation type="journal article" date="2014" name="Int. J. Syst. Evol. Microbiol.">
        <title>Complete genome sequence of Corynebacterium casei LMG S-19264T (=DSM 44701T), isolated from a smear-ripened cheese.</title>
        <authorList>
            <consortium name="US DOE Joint Genome Institute (JGI-PGF)"/>
            <person name="Walter F."/>
            <person name="Albersmeier A."/>
            <person name="Kalinowski J."/>
            <person name="Ruckert C."/>
        </authorList>
    </citation>
    <scope>NUCLEOTIDE SEQUENCE</scope>
    <source>
        <strain evidence="3">JCM 4369</strain>
    </source>
</reference>